<dbReference type="PANTHER" id="PTHR10063">
    <property type="entry name" value="TUBERIN"/>
    <property type="match status" value="1"/>
</dbReference>
<protein>
    <recommendedName>
        <fullName evidence="2">Rap-GAP domain-containing protein</fullName>
    </recommendedName>
</protein>
<dbReference type="GO" id="GO:0005634">
    <property type="term" value="C:nucleus"/>
    <property type="evidence" value="ECO:0007669"/>
    <property type="project" value="InterPro"/>
</dbReference>
<dbReference type="Gene3D" id="3.40.50.11210">
    <property type="entry name" value="Rap/Ran-GAP"/>
    <property type="match status" value="1"/>
</dbReference>
<keyword evidence="4" id="KW-1185">Reference proteome</keyword>
<dbReference type="GO" id="GO:0051056">
    <property type="term" value="P:regulation of small GTPase mediated signal transduction"/>
    <property type="evidence" value="ECO:0007669"/>
    <property type="project" value="InterPro"/>
</dbReference>
<organism evidence="3 4">
    <name type="scientific">Tritrichomonas foetus</name>
    <dbReference type="NCBI Taxonomy" id="1144522"/>
    <lineage>
        <taxon>Eukaryota</taxon>
        <taxon>Metamonada</taxon>
        <taxon>Parabasalia</taxon>
        <taxon>Tritrichomonadida</taxon>
        <taxon>Tritrichomonadidae</taxon>
        <taxon>Tritrichomonas</taxon>
    </lineage>
</organism>
<name>A0A1J4JDY9_9EUKA</name>
<dbReference type="GO" id="GO:0005096">
    <property type="term" value="F:GTPase activator activity"/>
    <property type="evidence" value="ECO:0007669"/>
    <property type="project" value="UniProtKB-KW"/>
</dbReference>
<dbReference type="InterPro" id="IPR027107">
    <property type="entry name" value="Tuberin/Ral-act_asu"/>
</dbReference>
<dbReference type="Pfam" id="PF02145">
    <property type="entry name" value="Rap_GAP"/>
    <property type="match status" value="1"/>
</dbReference>
<dbReference type="Proteomes" id="UP000179807">
    <property type="component" value="Unassembled WGS sequence"/>
</dbReference>
<gene>
    <name evidence="3" type="ORF">TRFO_38223</name>
</gene>
<dbReference type="InterPro" id="IPR035974">
    <property type="entry name" value="Rap/Ran-GAP_sf"/>
</dbReference>
<accession>A0A1J4JDY9</accession>
<evidence type="ECO:0000313" key="3">
    <source>
        <dbReference type="EMBL" id="OHS95653.1"/>
    </source>
</evidence>
<dbReference type="SUPFAM" id="SSF111347">
    <property type="entry name" value="Rap/Ran-GAP"/>
    <property type="match status" value="1"/>
</dbReference>
<reference evidence="3" key="1">
    <citation type="submission" date="2016-10" db="EMBL/GenBank/DDBJ databases">
        <authorList>
            <person name="Benchimol M."/>
            <person name="Almeida L.G."/>
            <person name="Vasconcelos A.T."/>
            <person name="Perreira-Neves A."/>
            <person name="Rosa I.A."/>
            <person name="Tasca T."/>
            <person name="Bogo M.R."/>
            <person name="de Souza W."/>
        </authorList>
    </citation>
    <scope>NUCLEOTIDE SEQUENCE [LARGE SCALE GENOMIC DNA]</scope>
    <source>
        <strain evidence="3">K</strain>
    </source>
</reference>
<sequence>MRLDYAFDGISVTTQTRAGIYNWKMNNINSKIQEEYSNSKNKFDFPDVIIPKNDRVKQNNFSSLFSSIVDSYEDEFNIQLEQVHQIYEENSDKHKEALMEKQYEFFEYIIPDKKKFEYSPIEEGTTFSSVSTIVGYNDGDLRPLPLDPLSTISVQKLYGTNHRFDTKIGVLYSGDINESQQTVLSKSLPDTSPHFREFLHGLGWVISLPEHSGFDGNLDMITFKSGASSVYYADFENQLMFHVAPLMPLSDDSQQIGRKRHIGNDPVQIIWSEKEINYNTYTTTSQFNQAHIIIYPLNTALFRVDVKYKNTMKWFGPLRGSTIVSKKALPSLVRQTAIGAMNSYNISIEHFRDKLSIISSLLLQIIDDNNGKTYSNHEGITSLMVKRKL</sequence>
<evidence type="ECO:0000256" key="1">
    <source>
        <dbReference type="ARBA" id="ARBA00022468"/>
    </source>
</evidence>
<dbReference type="OrthoDB" id="19311at2759"/>
<dbReference type="GeneID" id="94846619"/>
<proteinExistence type="predicted"/>
<dbReference type="AlphaFoldDB" id="A0A1J4JDY9"/>
<dbReference type="PANTHER" id="PTHR10063:SF11">
    <property type="entry name" value="RHO GTPASE-ACTIVATING PROTEIN CG5521-RELATED"/>
    <property type="match status" value="1"/>
</dbReference>
<dbReference type="InterPro" id="IPR000331">
    <property type="entry name" value="Rap/Ran_GAP_dom"/>
</dbReference>
<keyword evidence="1" id="KW-0343">GTPase activation</keyword>
<evidence type="ECO:0000313" key="4">
    <source>
        <dbReference type="Proteomes" id="UP000179807"/>
    </source>
</evidence>
<dbReference type="FunFam" id="3.40.50.11210:FF:000001">
    <property type="entry name" value="Ral GTPase-activating protein subunit alpha-1 isoform 1"/>
    <property type="match status" value="1"/>
</dbReference>
<dbReference type="VEuPathDB" id="TrichDB:TRFO_38223"/>
<dbReference type="RefSeq" id="XP_068348790.1">
    <property type="nucleotide sequence ID" value="XM_068511915.1"/>
</dbReference>
<dbReference type="EMBL" id="MLAK01001230">
    <property type="protein sequence ID" value="OHS95653.1"/>
    <property type="molecule type" value="Genomic_DNA"/>
</dbReference>
<evidence type="ECO:0000259" key="2">
    <source>
        <dbReference type="PROSITE" id="PS50085"/>
    </source>
</evidence>
<feature type="domain" description="Rap-GAP" evidence="2">
    <location>
        <begin position="154"/>
        <end position="366"/>
    </location>
</feature>
<dbReference type="GO" id="GO:0005737">
    <property type="term" value="C:cytoplasm"/>
    <property type="evidence" value="ECO:0007669"/>
    <property type="project" value="TreeGrafter"/>
</dbReference>
<comment type="caution">
    <text evidence="3">The sequence shown here is derived from an EMBL/GenBank/DDBJ whole genome shotgun (WGS) entry which is preliminary data.</text>
</comment>
<dbReference type="PROSITE" id="PS50085">
    <property type="entry name" value="RAPGAP"/>
    <property type="match status" value="1"/>
</dbReference>